<dbReference type="AlphaFoldDB" id="A0A8S3JGZ3"/>
<dbReference type="Proteomes" id="UP000681967">
    <property type="component" value="Unassembled WGS sequence"/>
</dbReference>
<dbReference type="EMBL" id="CAJOBH010254913">
    <property type="protein sequence ID" value="CAF5146264.1"/>
    <property type="molecule type" value="Genomic_DNA"/>
</dbReference>
<comment type="caution">
    <text evidence="2">The sequence shown here is derived from an EMBL/GenBank/DDBJ whole genome shotgun (WGS) entry which is preliminary data.</text>
</comment>
<feature type="non-terminal residue" evidence="2">
    <location>
        <position position="147"/>
    </location>
</feature>
<dbReference type="Proteomes" id="UP000681720">
    <property type="component" value="Unassembled WGS sequence"/>
</dbReference>
<evidence type="ECO:0000313" key="2">
    <source>
        <dbReference type="EMBL" id="CAF5216503.1"/>
    </source>
</evidence>
<evidence type="ECO:0000313" key="1">
    <source>
        <dbReference type="EMBL" id="CAF5146264.1"/>
    </source>
</evidence>
<protein>
    <submittedName>
        <fullName evidence="2">Uncharacterized protein</fullName>
    </submittedName>
</protein>
<gene>
    <name evidence="1" type="ORF">BYL167_LOCUS71241</name>
    <name evidence="2" type="ORF">GIL414_LOCUS81910</name>
</gene>
<accession>A0A8S3JGZ3</accession>
<proteinExistence type="predicted"/>
<feature type="non-terminal residue" evidence="2">
    <location>
        <position position="1"/>
    </location>
</feature>
<organism evidence="2 3">
    <name type="scientific">Rotaria magnacalcarata</name>
    <dbReference type="NCBI Taxonomy" id="392030"/>
    <lineage>
        <taxon>Eukaryota</taxon>
        <taxon>Metazoa</taxon>
        <taxon>Spiralia</taxon>
        <taxon>Gnathifera</taxon>
        <taxon>Rotifera</taxon>
        <taxon>Eurotatoria</taxon>
        <taxon>Bdelloidea</taxon>
        <taxon>Philodinida</taxon>
        <taxon>Philodinidae</taxon>
        <taxon>Rotaria</taxon>
    </lineage>
</organism>
<dbReference type="EMBL" id="CAJOBJ010358720">
    <property type="protein sequence ID" value="CAF5216503.1"/>
    <property type="molecule type" value="Genomic_DNA"/>
</dbReference>
<sequence length="147" mass="17070">NLKTREFIKNQYPSNSIDDGIVLKLVDDSLDLPTSKYSLELQKFERSVLEHCWKDLLQQKNCNSIDICDLFFSCEIFRKQCELIEIKKKDIIVPSVVLKEFYDNKGNSSFISEYPLPSNSLIISNGADNSIMDSFESDLEIYRTNRQ</sequence>
<reference evidence="2" key="1">
    <citation type="submission" date="2021-02" db="EMBL/GenBank/DDBJ databases">
        <authorList>
            <person name="Nowell W R."/>
        </authorList>
    </citation>
    <scope>NUCLEOTIDE SEQUENCE</scope>
</reference>
<evidence type="ECO:0000313" key="3">
    <source>
        <dbReference type="Proteomes" id="UP000681720"/>
    </source>
</evidence>
<name>A0A8S3JGZ3_9BILA</name>